<evidence type="ECO:0000313" key="2">
    <source>
        <dbReference type="Proteomes" id="UP000828390"/>
    </source>
</evidence>
<accession>A0A9D4HTX6</accession>
<protein>
    <submittedName>
        <fullName evidence="1">Uncharacterized protein</fullName>
    </submittedName>
</protein>
<comment type="caution">
    <text evidence="1">The sequence shown here is derived from an EMBL/GenBank/DDBJ whole genome shotgun (WGS) entry which is preliminary data.</text>
</comment>
<proteinExistence type="predicted"/>
<reference evidence="1" key="1">
    <citation type="journal article" date="2019" name="bioRxiv">
        <title>The Genome of the Zebra Mussel, Dreissena polymorpha: A Resource for Invasive Species Research.</title>
        <authorList>
            <person name="McCartney M.A."/>
            <person name="Auch B."/>
            <person name="Kono T."/>
            <person name="Mallez S."/>
            <person name="Zhang Y."/>
            <person name="Obille A."/>
            <person name="Becker A."/>
            <person name="Abrahante J.E."/>
            <person name="Garbe J."/>
            <person name="Badalamenti J.P."/>
            <person name="Herman A."/>
            <person name="Mangelson H."/>
            <person name="Liachko I."/>
            <person name="Sullivan S."/>
            <person name="Sone E.D."/>
            <person name="Koren S."/>
            <person name="Silverstein K.A.T."/>
            <person name="Beckman K.B."/>
            <person name="Gohl D.M."/>
        </authorList>
    </citation>
    <scope>NUCLEOTIDE SEQUENCE</scope>
    <source>
        <strain evidence="1">Duluth1</strain>
        <tissue evidence="1">Whole animal</tissue>
    </source>
</reference>
<evidence type="ECO:0000313" key="1">
    <source>
        <dbReference type="EMBL" id="KAH3734980.1"/>
    </source>
</evidence>
<sequence length="192" mass="21143">MIVLVRPSSRMAEVDFNIQRLNSQALLAHWRVLVGLLKHLQRDRQVQFLNLDNQSTSTPPVMAGNVPPRSEPAHAGPNIQNMSVQEYLLATGQTNFSLARGNRDTSQELVQPVASKIPAFDSHFHLHRSLGKLGIPHNSDVQTVLDVDVGTRPQVEVDVVGGVIIYCHPETYPTSFPVQAELSVPVGYIPGE</sequence>
<dbReference type="AlphaFoldDB" id="A0A9D4HTX6"/>
<organism evidence="1 2">
    <name type="scientific">Dreissena polymorpha</name>
    <name type="common">Zebra mussel</name>
    <name type="synonym">Mytilus polymorpha</name>
    <dbReference type="NCBI Taxonomy" id="45954"/>
    <lineage>
        <taxon>Eukaryota</taxon>
        <taxon>Metazoa</taxon>
        <taxon>Spiralia</taxon>
        <taxon>Lophotrochozoa</taxon>
        <taxon>Mollusca</taxon>
        <taxon>Bivalvia</taxon>
        <taxon>Autobranchia</taxon>
        <taxon>Heteroconchia</taxon>
        <taxon>Euheterodonta</taxon>
        <taxon>Imparidentia</taxon>
        <taxon>Neoheterodontei</taxon>
        <taxon>Myida</taxon>
        <taxon>Dreissenoidea</taxon>
        <taxon>Dreissenidae</taxon>
        <taxon>Dreissena</taxon>
    </lineage>
</organism>
<gene>
    <name evidence="1" type="ORF">DPMN_041440</name>
</gene>
<name>A0A9D4HTX6_DREPO</name>
<reference evidence="1" key="2">
    <citation type="submission" date="2020-11" db="EMBL/GenBank/DDBJ databases">
        <authorList>
            <person name="McCartney M.A."/>
            <person name="Auch B."/>
            <person name="Kono T."/>
            <person name="Mallez S."/>
            <person name="Becker A."/>
            <person name="Gohl D.M."/>
            <person name="Silverstein K.A.T."/>
            <person name="Koren S."/>
            <person name="Bechman K.B."/>
            <person name="Herman A."/>
            <person name="Abrahante J.E."/>
            <person name="Garbe J."/>
        </authorList>
    </citation>
    <scope>NUCLEOTIDE SEQUENCE</scope>
    <source>
        <strain evidence="1">Duluth1</strain>
        <tissue evidence="1">Whole animal</tissue>
    </source>
</reference>
<dbReference type="Proteomes" id="UP000828390">
    <property type="component" value="Unassembled WGS sequence"/>
</dbReference>
<keyword evidence="2" id="KW-1185">Reference proteome</keyword>
<dbReference type="EMBL" id="JAIWYP010000011">
    <property type="protein sequence ID" value="KAH3734980.1"/>
    <property type="molecule type" value="Genomic_DNA"/>
</dbReference>